<proteinExistence type="predicted"/>
<sequence>MTFSIFWPCPMTVWQTLGSCKNLRVQSAFVLARSFQSKYECKKQRPKVKRRLLVRTYFPQDCEKGSLPKDFIPQADTEPTNTFTRESSEEMLPPLSPAYKAGSASKLKSNHPISAFDKQGPGKSCLLRVG</sequence>
<gene>
    <name evidence="2" type="ORF">DR999_PMT08277</name>
</gene>
<name>A0A4D9EDI3_9SAUR</name>
<keyword evidence="3" id="KW-1185">Reference proteome</keyword>
<evidence type="ECO:0000313" key="3">
    <source>
        <dbReference type="Proteomes" id="UP000297703"/>
    </source>
</evidence>
<keyword evidence="2" id="KW-0472">Membrane</keyword>
<evidence type="ECO:0000256" key="1">
    <source>
        <dbReference type="SAM" id="MobiDB-lite"/>
    </source>
</evidence>
<protein>
    <submittedName>
        <fullName evidence="2">Transmembrane protein 5</fullName>
    </submittedName>
</protein>
<organism evidence="2 3">
    <name type="scientific">Platysternon megacephalum</name>
    <name type="common">big-headed turtle</name>
    <dbReference type="NCBI Taxonomy" id="55544"/>
    <lineage>
        <taxon>Eukaryota</taxon>
        <taxon>Metazoa</taxon>
        <taxon>Chordata</taxon>
        <taxon>Craniata</taxon>
        <taxon>Vertebrata</taxon>
        <taxon>Euteleostomi</taxon>
        <taxon>Archelosauria</taxon>
        <taxon>Testudinata</taxon>
        <taxon>Testudines</taxon>
        <taxon>Cryptodira</taxon>
        <taxon>Durocryptodira</taxon>
        <taxon>Testudinoidea</taxon>
        <taxon>Platysternidae</taxon>
        <taxon>Platysternon</taxon>
    </lineage>
</organism>
<dbReference type="Proteomes" id="UP000297703">
    <property type="component" value="Unassembled WGS sequence"/>
</dbReference>
<dbReference type="AlphaFoldDB" id="A0A4D9EDI3"/>
<comment type="caution">
    <text evidence="2">The sequence shown here is derived from an EMBL/GenBank/DDBJ whole genome shotgun (WGS) entry which is preliminary data.</text>
</comment>
<dbReference type="EMBL" id="QXTE01000064">
    <property type="protein sequence ID" value="TFK08799.1"/>
    <property type="molecule type" value="Genomic_DNA"/>
</dbReference>
<evidence type="ECO:0000313" key="2">
    <source>
        <dbReference type="EMBL" id="TFK08799.1"/>
    </source>
</evidence>
<reference evidence="2 3" key="1">
    <citation type="submission" date="2019-04" db="EMBL/GenBank/DDBJ databases">
        <title>Draft genome of the big-headed turtle Platysternon megacephalum.</title>
        <authorList>
            <person name="Gong S."/>
        </authorList>
    </citation>
    <scope>NUCLEOTIDE SEQUENCE [LARGE SCALE GENOMIC DNA]</scope>
    <source>
        <strain evidence="2">DO16091913</strain>
        <tissue evidence="2">Muscle</tissue>
    </source>
</reference>
<reference evidence="2 3" key="2">
    <citation type="submission" date="2019-04" db="EMBL/GenBank/DDBJ databases">
        <title>The genome sequence of big-headed turtle.</title>
        <authorList>
            <person name="Gong S."/>
        </authorList>
    </citation>
    <scope>NUCLEOTIDE SEQUENCE [LARGE SCALE GENOMIC DNA]</scope>
    <source>
        <strain evidence="2">DO16091913</strain>
        <tissue evidence="2">Muscle</tissue>
    </source>
</reference>
<feature type="region of interest" description="Disordered" evidence="1">
    <location>
        <begin position="69"/>
        <end position="130"/>
    </location>
</feature>
<keyword evidence="2" id="KW-0812">Transmembrane</keyword>
<accession>A0A4D9EDI3</accession>